<dbReference type="AlphaFoldDB" id="A0A1Y3BMP0"/>
<evidence type="ECO:0000256" key="1">
    <source>
        <dbReference type="SAM" id="MobiDB-lite"/>
    </source>
</evidence>
<reference evidence="2 3" key="1">
    <citation type="submission" date="2017-03" db="EMBL/GenBank/DDBJ databases">
        <title>Genome Survey of Euroglyphus maynei.</title>
        <authorList>
            <person name="Arlian L.G."/>
            <person name="Morgan M.S."/>
            <person name="Rider S.D."/>
        </authorList>
    </citation>
    <scope>NUCLEOTIDE SEQUENCE [LARGE SCALE GENOMIC DNA]</scope>
    <source>
        <strain evidence="2">Arlian Lab</strain>
        <tissue evidence="2">Whole body</tissue>
    </source>
</reference>
<gene>
    <name evidence="2" type="ORF">BLA29_014424</name>
</gene>
<feature type="non-terminal residue" evidence="2">
    <location>
        <position position="101"/>
    </location>
</feature>
<dbReference type="EMBL" id="MUJZ01014818">
    <property type="protein sequence ID" value="OTF81198.1"/>
    <property type="molecule type" value="Genomic_DNA"/>
</dbReference>
<sequence length="101" mass="11255">ETTAYTGHVETGDGLSYAEGGISRGPSFRTAKQLLVEKFEPRSQIITRIPSFRTMRKIVGNKLRRSGMPTPGNTYTPIKSRKTPRLSMDFSPKVRKIVGDV</sequence>
<proteinExistence type="predicted"/>
<name>A0A1Y3BMP0_EURMA</name>
<evidence type="ECO:0000313" key="2">
    <source>
        <dbReference type="EMBL" id="OTF81198.1"/>
    </source>
</evidence>
<keyword evidence="3" id="KW-1185">Reference proteome</keyword>
<feature type="non-terminal residue" evidence="2">
    <location>
        <position position="1"/>
    </location>
</feature>
<evidence type="ECO:0000313" key="3">
    <source>
        <dbReference type="Proteomes" id="UP000194236"/>
    </source>
</evidence>
<protein>
    <submittedName>
        <fullName evidence="2">Uncharacterized protein</fullName>
    </submittedName>
</protein>
<organism evidence="2 3">
    <name type="scientific">Euroglyphus maynei</name>
    <name type="common">Mayne's house dust mite</name>
    <dbReference type="NCBI Taxonomy" id="6958"/>
    <lineage>
        <taxon>Eukaryota</taxon>
        <taxon>Metazoa</taxon>
        <taxon>Ecdysozoa</taxon>
        <taxon>Arthropoda</taxon>
        <taxon>Chelicerata</taxon>
        <taxon>Arachnida</taxon>
        <taxon>Acari</taxon>
        <taxon>Acariformes</taxon>
        <taxon>Sarcoptiformes</taxon>
        <taxon>Astigmata</taxon>
        <taxon>Psoroptidia</taxon>
        <taxon>Analgoidea</taxon>
        <taxon>Pyroglyphidae</taxon>
        <taxon>Pyroglyphinae</taxon>
        <taxon>Euroglyphus</taxon>
    </lineage>
</organism>
<dbReference type="Proteomes" id="UP000194236">
    <property type="component" value="Unassembled WGS sequence"/>
</dbReference>
<accession>A0A1Y3BMP0</accession>
<feature type="region of interest" description="Disordered" evidence="1">
    <location>
        <begin position="62"/>
        <end position="90"/>
    </location>
</feature>
<comment type="caution">
    <text evidence="2">The sequence shown here is derived from an EMBL/GenBank/DDBJ whole genome shotgun (WGS) entry which is preliminary data.</text>
</comment>